<accession>A0ABS3QHW2</accession>
<name>A0ABS3QHW2_9BACT</name>
<comment type="caution">
    <text evidence="2">The sequence shown here is derived from an EMBL/GenBank/DDBJ whole genome shotgun (WGS) entry which is preliminary data.</text>
</comment>
<keyword evidence="3" id="KW-1185">Reference proteome</keyword>
<keyword evidence="1" id="KW-0732">Signal</keyword>
<evidence type="ECO:0000256" key="1">
    <source>
        <dbReference type="SAM" id="SignalP"/>
    </source>
</evidence>
<reference evidence="2 3" key="1">
    <citation type="submission" date="2021-03" db="EMBL/GenBank/DDBJ databases">
        <authorList>
            <person name="Kim M.K."/>
        </authorList>
    </citation>
    <scope>NUCLEOTIDE SEQUENCE [LARGE SCALE GENOMIC DNA]</scope>
    <source>
        <strain evidence="2 3">BT442</strain>
    </source>
</reference>
<evidence type="ECO:0000313" key="2">
    <source>
        <dbReference type="EMBL" id="MBO2010826.1"/>
    </source>
</evidence>
<proteinExistence type="predicted"/>
<dbReference type="Proteomes" id="UP000664369">
    <property type="component" value="Unassembled WGS sequence"/>
</dbReference>
<protein>
    <submittedName>
        <fullName evidence="2">Uncharacterized protein</fullName>
    </submittedName>
</protein>
<dbReference type="PROSITE" id="PS51257">
    <property type="entry name" value="PROKAR_LIPOPROTEIN"/>
    <property type="match status" value="1"/>
</dbReference>
<evidence type="ECO:0000313" key="3">
    <source>
        <dbReference type="Proteomes" id="UP000664369"/>
    </source>
</evidence>
<dbReference type="RefSeq" id="WP_208176454.1">
    <property type="nucleotide sequence ID" value="NZ_JAGETZ010000008.1"/>
</dbReference>
<organism evidence="2 3">
    <name type="scientific">Hymenobacter negativus</name>
    <dbReference type="NCBI Taxonomy" id="2795026"/>
    <lineage>
        <taxon>Bacteria</taxon>
        <taxon>Pseudomonadati</taxon>
        <taxon>Bacteroidota</taxon>
        <taxon>Cytophagia</taxon>
        <taxon>Cytophagales</taxon>
        <taxon>Hymenobacteraceae</taxon>
        <taxon>Hymenobacter</taxon>
    </lineage>
</organism>
<gene>
    <name evidence="2" type="ORF">J4E00_17325</name>
</gene>
<dbReference type="EMBL" id="JAGETZ010000008">
    <property type="protein sequence ID" value="MBO2010826.1"/>
    <property type="molecule type" value="Genomic_DNA"/>
</dbReference>
<feature type="chain" id="PRO_5045132817" evidence="1">
    <location>
        <begin position="23"/>
        <end position="137"/>
    </location>
</feature>
<sequence>MNKLFTLLLLALGLGSCQRASIGPDASPDFLARGQVVRYDLTYDADGQNPRVRWIVQLASPLRVPGLGGRDYTQVKVFSLADTAVFRPGVKFKFTYQLVPQAAQTAWATNYEHSVVQDFPAGYLPNPELILDDVHLH</sequence>
<feature type="signal peptide" evidence="1">
    <location>
        <begin position="1"/>
        <end position="22"/>
    </location>
</feature>